<gene>
    <name evidence="2" type="ORF">I303_01997</name>
    <name evidence="3" type="ORF">I303_101867</name>
</gene>
<evidence type="ECO:0000313" key="3">
    <source>
        <dbReference type="EMBL" id="WWC59316.1"/>
    </source>
</evidence>
<dbReference type="EMBL" id="CP144531">
    <property type="protein sequence ID" value="WWC59316.1"/>
    <property type="molecule type" value="Genomic_DNA"/>
</dbReference>
<sequence length="498" mass="57288">MGGKSKSKLKALFPLRKMVLKADSAPECDLESAEDMVSPNISIPATPSPRIPIELLLKIMSFCSDSRSTLVKLALVNRQISGIALQYIWYNLELGKSPKHPFHHQQYLNISKKFKLNTLTHPSSSSSSLNATTALPSLEILQNSTRVINCYFNNYNYLLRFSSFNPKSKNDRSQFANVRTLKIHLDSIRGIPGKKGYSERIALSEDFIARNYAKKLPLNFTSIVFKGLPDPYYVQCWYGGWNEKGFRPYTLFDPQEPQEQRFSFDDDKDKDKNKNKIEDNSKKAKIMRGPSRVIFHLTDKHTDRLITHVQNTFNGAQFPNVRQLDIVFLTKKAALDLRNDFRIKQDFASFVADLMQLLDSKRKAWPKMRIRLINTGCFDPYWMGMYVYTLPTLNTASTAATATATTTTTTPMIAPVISTEEELELEEETKMLWFEDYLQKQARSRHYRILADAGTIEASWEGEGMDQVPAQQLISLRQYVREENREDEFDKGEIEHLR</sequence>
<proteinExistence type="predicted"/>
<dbReference type="AlphaFoldDB" id="A0A1A6ACJ9"/>
<reference evidence="3" key="2">
    <citation type="submission" date="2013-07" db="EMBL/GenBank/DDBJ databases">
        <authorList>
            <consortium name="The Broad Institute Genome Sequencing Platform"/>
            <person name="Cuomo C."/>
            <person name="Litvintseva A."/>
            <person name="Chen Y."/>
            <person name="Heitman J."/>
            <person name="Sun S."/>
            <person name="Springer D."/>
            <person name="Dromer F."/>
            <person name="Young S.K."/>
            <person name="Zeng Q."/>
            <person name="Gargeya S."/>
            <person name="Fitzgerald M."/>
            <person name="Abouelleil A."/>
            <person name="Alvarado L."/>
            <person name="Berlin A.M."/>
            <person name="Chapman S.B."/>
            <person name="Dewar J."/>
            <person name="Goldberg J."/>
            <person name="Griggs A."/>
            <person name="Gujja S."/>
            <person name="Hansen M."/>
            <person name="Howarth C."/>
            <person name="Imamovic A."/>
            <person name="Larimer J."/>
            <person name="McCowan C."/>
            <person name="Murphy C."/>
            <person name="Pearson M."/>
            <person name="Priest M."/>
            <person name="Roberts A."/>
            <person name="Saif S."/>
            <person name="Shea T."/>
            <person name="Sykes S."/>
            <person name="Wortman J."/>
            <person name="Nusbaum C."/>
            <person name="Birren B."/>
        </authorList>
    </citation>
    <scope>NUCLEOTIDE SEQUENCE</scope>
    <source>
        <strain evidence="3">CBS 10117</strain>
    </source>
</reference>
<reference evidence="3" key="3">
    <citation type="submission" date="2024-02" db="EMBL/GenBank/DDBJ databases">
        <title>Comparative genomics of Cryptococcus and Kwoniella reveals pathogenesis evolution and contrasting modes of karyotype evolution via chromosome fusion or intercentromeric recombination.</title>
        <authorList>
            <person name="Coelho M.A."/>
            <person name="David-Palma M."/>
            <person name="Shea T."/>
            <person name="Bowers K."/>
            <person name="McGinley-Smith S."/>
            <person name="Mohammad A.W."/>
            <person name="Gnirke A."/>
            <person name="Yurkov A.M."/>
            <person name="Nowrousian M."/>
            <person name="Sun S."/>
            <person name="Cuomo C.A."/>
            <person name="Heitman J."/>
        </authorList>
    </citation>
    <scope>NUCLEOTIDE SEQUENCE</scope>
    <source>
        <strain evidence="3">CBS 10117</strain>
    </source>
</reference>
<reference evidence="2" key="1">
    <citation type="submission" date="2013-07" db="EMBL/GenBank/DDBJ databases">
        <title>The Genome Sequence of Cryptococcus dejecticola CBS10117.</title>
        <authorList>
            <consortium name="The Broad Institute Genome Sequencing Platform"/>
            <person name="Cuomo C."/>
            <person name="Litvintseva A."/>
            <person name="Chen Y."/>
            <person name="Heitman J."/>
            <person name="Sun S."/>
            <person name="Springer D."/>
            <person name="Dromer F."/>
            <person name="Young S.K."/>
            <person name="Zeng Q."/>
            <person name="Gargeya S."/>
            <person name="Fitzgerald M."/>
            <person name="Abouelleil A."/>
            <person name="Alvarado L."/>
            <person name="Berlin A.M."/>
            <person name="Chapman S.B."/>
            <person name="Dewar J."/>
            <person name="Goldberg J."/>
            <person name="Griggs A."/>
            <person name="Gujja S."/>
            <person name="Hansen M."/>
            <person name="Howarth C."/>
            <person name="Imamovic A."/>
            <person name="Larimer J."/>
            <person name="McCowan C."/>
            <person name="Murphy C."/>
            <person name="Pearson M."/>
            <person name="Priest M."/>
            <person name="Roberts A."/>
            <person name="Saif S."/>
            <person name="Shea T."/>
            <person name="Sykes S."/>
            <person name="Wortman J."/>
            <person name="Nusbaum C."/>
            <person name="Birren B."/>
        </authorList>
    </citation>
    <scope>NUCLEOTIDE SEQUENCE [LARGE SCALE GENOMIC DNA]</scope>
    <source>
        <strain evidence="2">CBS 10117</strain>
    </source>
</reference>
<dbReference type="OrthoDB" id="2569626at2759"/>
<dbReference type="Proteomes" id="UP000078595">
    <property type="component" value="Chromosome 2"/>
</dbReference>
<organism evidence="2">
    <name type="scientific">Kwoniella dejecticola CBS 10117</name>
    <dbReference type="NCBI Taxonomy" id="1296121"/>
    <lineage>
        <taxon>Eukaryota</taxon>
        <taxon>Fungi</taxon>
        <taxon>Dikarya</taxon>
        <taxon>Basidiomycota</taxon>
        <taxon>Agaricomycotina</taxon>
        <taxon>Tremellomycetes</taxon>
        <taxon>Tremellales</taxon>
        <taxon>Cryptococcaceae</taxon>
        <taxon>Kwoniella</taxon>
    </lineage>
</organism>
<evidence type="ECO:0000256" key="1">
    <source>
        <dbReference type="SAM" id="MobiDB-lite"/>
    </source>
</evidence>
<dbReference type="EMBL" id="KI894028">
    <property type="protein sequence ID" value="OBR87784.1"/>
    <property type="molecule type" value="Genomic_DNA"/>
</dbReference>
<dbReference type="KEGG" id="kdj:28965696"/>
<accession>A0A1A6ACJ9</accession>
<dbReference type="RefSeq" id="XP_018265626.1">
    <property type="nucleotide sequence ID" value="XM_018405345.1"/>
</dbReference>
<name>A0A1A6ACJ9_9TREE</name>
<evidence type="ECO:0000313" key="4">
    <source>
        <dbReference type="Proteomes" id="UP000078595"/>
    </source>
</evidence>
<evidence type="ECO:0008006" key="5">
    <source>
        <dbReference type="Google" id="ProtNLM"/>
    </source>
</evidence>
<evidence type="ECO:0000313" key="2">
    <source>
        <dbReference type="EMBL" id="OBR87784.1"/>
    </source>
</evidence>
<dbReference type="VEuPathDB" id="FungiDB:I303_01997"/>
<keyword evidence="4" id="KW-1185">Reference proteome</keyword>
<protein>
    <recommendedName>
        <fullName evidence="5">F-box domain-containing protein</fullName>
    </recommendedName>
</protein>
<dbReference type="GeneID" id="28965696"/>
<feature type="region of interest" description="Disordered" evidence="1">
    <location>
        <begin position="260"/>
        <end position="282"/>
    </location>
</feature>